<proteinExistence type="predicted"/>
<dbReference type="PANTHER" id="PTHR23278">
    <property type="entry name" value="SIDESTEP PROTEIN"/>
    <property type="match status" value="1"/>
</dbReference>
<dbReference type="Gene3D" id="2.60.40.10">
    <property type="entry name" value="Immunoglobulins"/>
    <property type="match status" value="1"/>
</dbReference>
<evidence type="ECO:0008006" key="3">
    <source>
        <dbReference type="Google" id="ProtNLM"/>
    </source>
</evidence>
<keyword evidence="2" id="KW-1185">Reference proteome</keyword>
<accession>A0A9P0KTN9</accession>
<reference evidence="1" key="1">
    <citation type="submission" date="2022-03" db="EMBL/GenBank/DDBJ databases">
        <authorList>
            <person name="Sayadi A."/>
        </authorList>
    </citation>
    <scope>NUCLEOTIDE SEQUENCE</scope>
</reference>
<dbReference type="EMBL" id="CAKOFQ010006854">
    <property type="protein sequence ID" value="CAH1977129.1"/>
    <property type="molecule type" value="Genomic_DNA"/>
</dbReference>
<name>A0A9P0KTN9_ACAOB</name>
<dbReference type="InterPro" id="IPR013783">
    <property type="entry name" value="Ig-like_fold"/>
</dbReference>
<dbReference type="OrthoDB" id="6431884at2759"/>
<dbReference type="InterPro" id="IPR036179">
    <property type="entry name" value="Ig-like_dom_sf"/>
</dbReference>
<dbReference type="SUPFAM" id="SSF48726">
    <property type="entry name" value="Immunoglobulin"/>
    <property type="match status" value="1"/>
</dbReference>
<protein>
    <recommendedName>
        <fullName evidence="3">Ig-like domain-containing protein</fullName>
    </recommendedName>
</protein>
<dbReference type="AlphaFoldDB" id="A0A9P0KTN9"/>
<comment type="caution">
    <text evidence="1">The sequence shown here is derived from an EMBL/GenBank/DDBJ whole genome shotgun (WGS) entry which is preliminary data.</text>
</comment>
<sequence length="126" mass="14550">MTFDLAKYSSNLQIGAKFHDLSIFSATGDHISIFKYTYGKDWTFIFDVRGKPLSQARHWSAPEVFGSRAYFRTVSEPAQLVVDDVRRHDEGIYRCRVDFRNAQTRSFRYNLTVIGGLSVVYHKCTV</sequence>
<dbReference type="CDD" id="cd00096">
    <property type="entry name" value="Ig"/>
    <property type="match status" value="1"/>
</dbReference>
<gene>
    <name evidence="1" type="ORF">ACAOBT_LOCUS12471</name>
</gene>
<dbReference type="Proteomes" id="UP001152888">
    <property type="component" value="Unassembled WGS sequence"/>
</dbReference>
<dbReference type="PANTHER" id="PTHR23278:SF31">
    <property type="entry name" value="SIDESTEP II, ISOFORM A"/>
    <property type="match status" value="1"/>
</dbReference>
<evidence type="ECO:0000313" key="2">
    <source>
        <dbReference type="Proteomes" id="UP001152888"/>
    </source>
</evidence>
<evidence type="ECO:0000313" key="1">
    <source>
        <dbReference type="EMBL" id="CAH1977129.1"/>
    </source>
</evidence>
<organism evidence="1 2">
    <name type="scientific">Acanthoscelides obtectus</name>
    <name type="common">Bean weevil</name>
    <name type="synonym">Bruchus obtectus</name>
    <dbReference type="NCBI Taxonomy" id="200917"/>
    <lineage>
        <taxon>Eukaryota</taxon>
        <taxon>Metazoa</taxon>
        <taxon>Ecdysozoa</taxon>
        <taxon>Arthropoda</taxon>
        <taxon>Hexapoda</taxon>
        <taxon>Insecta</taxon>
        <taxon>Pterygota</taxon>
        <taxon>Neoptera</taxon>
        <taxon>Endopterygota</taxon>
        <taxon>Coleoptera</taxon>
        <taxon>Polyphaga</taxon>
        <taxon>Cucujiformia</taxon>
        <taxon>Chrysomeloidea</taxon>
        <taxon>Chrysomelidae</taxon>
        <taxon>Bruchinae</taxon>
        <taxon>Bruchini</taxon>
        <taxon>Acanthoscelides</taxon>
    </lineage>
</organism>